<organism evidence="3 4">
    <name type="scientific">Flammeovirga aprica JL-4</name>
    <dbReference type="NCBI Taxonomy" id="694437"/>
    <lineage>
        <taxon>Bacteria</taxon>
        <taxon>Pseudomonadati</taxon>
        <taxon>Bacteroidota</taxon>
        <taxon>Cytophagia</taxon>
        <taxon>Cytophagales</taxon>
        <taxon>Flammeovirgaceae</taxon>
        <taxon>Flammeovirga</taxon>
    </lineage>
</organism>
<reference evidence="3 4" key="1">
    <citation type="submission" date="2020-04" db="EMBL/GenBank/DDBJ databases">
        <title>Flammeovirga sp. SR4, a novel species isolated from seawater.</title>
        <authorList>
            <person name="Wang X."/>
        </authorList>
    </citation>
    <scope>NUCLEOTIDE SEQUENCE [LARGE SCALE GENOMIC DNA]</scope>
    <source>
        <strain evidence="3 4">ATCC 23126</strain>
    </source>
</reference>
<evidence type="ECO:0000256" key="1">
    <source>
        <dbReference type="ARBA" id="ARBA00022729"/>
    </source>
</evidence>
<evidence type="ECO:0000259" key="2">
    <source>
        <dbReference type="Pfam" id="PF22301"/>
    </source>
</evidence>
<comment type="caution">
    <text evidence="3">The sequence shown here is derived from an EMBL/GenBank/DDBJ whole genome shotgun (WGS) entry which is preliminary data.</text>
</comment>
<protein>
    <submittedName>
        <fullName evidence="3">VCBS repeat-containing protein</fullName>
    </submittedName>
</protein>
<accession>A0A7X9P0B4</accession>
<sequence length="421" mass="47063">MDKEALDIHGYLNDGTVKIPKFKKITLAENQKDGYWISAIDINGNGKLDIVTSGLAEGEVVWYENPTWEKHLIAKFPEPVAIDVADIAGNGRKDLVISHNFGTCAFWCRPEDGKISWLENPGEYKENTPWKRHFVSDLLATHRVKIGYFTQSENLELLGIPVVGCKPYGEGIHQPIAMTLFDRPKDPVNAGDWKGRVINDTDFRLVHDVLLGKYGGYSGEKHDSMLICSEEGLTWFYYNIETGKWDSAPLSEGDREYEDIGFTGCSNIAYGKLGDDPYGYMVSLDPFHGNKLALYTRRNKGGIADGPWTRKVIDTYGDFDAHGQGATHHVICADFDGDGDDEFLVALRGPMPNQGVYYYKVIDLEQGLIERWRVSTASASLIVIGDFNGDGRLDFATTSYYTPGFFLCDNAQVNVFINDFA</sequence>
<dbReference type="AlphaFoldDB" id="A0A7X9P0B4"/>
<keyword evidence="1" id="KW-0732">Signal</keyword>
<dbReference type="EMBL" id="JABANE010000006">
    <property type="protein sequence ID" value="NME66980.1"/>
    <property type="molecule type" value="Genomic_DNA"/>
</dbReference>
<evidence type="ECO:0000313" key="3">
    <source>
        <dbReference type="EMBL" id="NME66980.1"/>
    </source>
</evidence>
<dbReference type="RefSeq" id="WP_169654972.1">
    <property type="nucleotide sequence ID" value="NZ_JABANE010000006.1"/>
</dbReference>
<name>A0A7X9P0B4_9BACT</name>
<dbReference type="Gene3D" id="2.130.10.130">
    <property type="entry name" value="Integrin alpha, N-terminal"/>
    <property type="match status" value="1"/>
</dbReference>
<dbReference type="SUPFAM" id="SSF69318">
    <property type="entry name" value="Integrin alpha N-terminal domain"/>
    <property type="match status" value="1"/>
</dbReference>
<dbReference type="PANTHER" id="PTHR44103">
    <property type="entry name" value="PROPROTEIN CONVERTASE P"/>
    <property type="match status" value="1"/>
</dbReference>
<dbReference type="Proteomes" id="UP000576082">
    <property type="component" value="Unassembled WGS sequence"/>
</dbReference>
<proteinExistence type="predicted"/>
<feature type="domain" description="Aldos-2-ulose dehydratase beta-propeller" evidence="2">
    <location>
        <begin position="113"/>
        <end position="297"/>
    </location>
</feature>
<dbReference type="InterPro" id="IPR013517">
    <property type="entry name" value="FG-GAP"/>
</dbReference>
<dbReference type="Pfam" id="PF22301">
    <property type="entry name" value="AUDH_beta_propeller"/>
    <property type="match status" value="1"/>
</dbReference>
<keyword evidence="4" id="KW-1185">Reference proteome</keyword>
<evidence type="ECO:0000313" key="4">
    <source>
        <dbReference type="Proteomes" id="UP000576082"/>
    </source>
</evidence>
<dbReference type="Pfam" id="PF13517">
    <property type="entry name" value="FG-GAP_3"/>
    <property type="match status" value="1"/>
</dbReference>
<dbReference type="PANTHER" id="PTHR44103:SF1">
    <property type="entry name" value="PROPROTEIN CONVERTASE P"/>
    <property type="match status" value="1"/>
</dbReference>
<dbReference type="InterPro" id="IPR054583">
    <property type="entry name" value="Beta-prop_AUDH"/>
</dbReference>
<gene>
    <name evidence="3" type="ORF">HHU12_03285</name>
</gene>
<dbReference type="InterPro" id="IPR028994">
    <property type="entry name" value="Integrin_alpha_N"/>
</dbReference>